<feature type="transmembrane region" description="Helical" evidence="7">
    <location>
        <begin position="382"/>
        <end position="400"/>
    </location>
</feature>
<feature type="transmembrane region" description="Helical" evidence="7">
    <location>
        <begin position="460"/>
        <end position="479"/>
    </location>
</feature>
<evidence type="ECO:0000256" key="1">
    <source>
        <dbReference type="ARBA" id="ARBA00004141"/>
    </source>
</evidence>
<feature type="transmembrane region" description="Helical" evidence="7">
    <location>
        <begin position="89"/>
        <end position="114"/>
    </location>
</feature>
<feature type="transmembrane region" description="Helical" evidence="7">
    <location>
        <begin position="258"/>
        <end position="278"/>
    </location>
</feature>
<comment type="subcellular location">
    <subcellularLocation>
        <location evidence="1">Membrane</location>
        <topology evidence="1">Multi-pass membrane protein</topology>
    </subcellularLocation>
</comment>
<dbReference type="InterPro" id="IPR001248">
    <property type="entry name" value="Pur-cyt_permease"/>
</dbReference>
<feature type="transmembrane region" description="Helical" evidence="7">
    <location>
        <begin position="187"/>
        <end position="208"/>
    </location>
</feature>
<evidence type="ECO:0000313" key="9">
    <source>
        <dbReference type="Proteomes" id="UP000625033"/>
    </source>
</evidence>
<evidence type="ECO:0000256" key="7">
    <source>
        <dbReference type="SAM" id="Phobius"/>
    </source>
</evidence>
<sequence>MTAQNHTMPPAAGSDATGMASTADPAGVDAESPTGAPRENNPLGLSPGLYNQDLAPTRRRGRTWNAYSIFTLWANDVHSLGNYGFAIGLFALGLGGWQILLALGLGGALLFLLLNLSGFMGEKTGVPFPVMSRISFGIHGAQIPALIRGAVAIAWFGIQTYLASVVLRIMIVAVVPAAARFDESNYWGLSALGWMSFLVLWALQLVIVSYGMEMIRKYEAFAGPVILVTMAALAIWMFTEAQGSIAWSTPESKTGLDMWLAIFGGATLWVSIYGTFVLNFCDFTRGASSKGAIVRGNFYGIPINMLLFGAIVVVLAGAQFKINGTVIESPADIVQTVPNTFLLVLACLALLILTIAVNLMANFVAPIYALSNLFPKTLNFRRAGLVSGLLGLLILPWNLYNSPIVITYFLGGLGALLGPLFGIIMADYWLLRRARVNVPDLYRDRPQTEYYYRRGVNPRAVAALIPTALTAMVLAFVPAFAALSAFSWIIGSVLGAVVYLSIADRRTPITDVSGEPIAVASTH</sequence>
<dbReference type="CDD" id="cd11555">
    <property type="entry name" value="SLC-NCS1sbd_u1"/>
    <property type="match status" value="1"/>
</dbReference>
<dbReference type="Pfam" id="PF02133">
    <property type="entry name" value="Transp_cyt_pur"/>
    <property type="match status" value="1"/>
</dbReference>
<reference evidence="8" key="1">
    <citation type="submission" date="2020-11" db="EMBL/GenBank/DDBJ databases">
        <title>Sequencing the genomes of 1000 actinobacteria strains.</title>
        <authorList>
            <person name="Klenk H.-P."/>
        </authorList>
    </citation>
    <scope>NUCLEOTIDE SEQUENCE</scope>
    <source>
        <strain evidence="8">DSM 26152</strain>
    </source>
</reference>
<evidence type="ECO:0000256" key="5">
    <source>
        <dbReference type="ARBA" id="ARBA00023136"/>
    </source>
</evidence>
<dbReference type="Gene3D" id="1.10.4160.10">
    <property type="entry name" value="Hydantoin permease"/>
    <property type="match status" value="1"/>
</dbReference>
<proteinExistence type="inferred from homology"/>
<feature type="transmembrane region" description="Helical" evidence="7">
    <location>
        <begin position="220"/>
        <end position="238"/>
    </location>
</feature>
<keyword evidence="9" id="KW-1185">Reference proteome</keyword>
<keyword evidence="5 7" id="KW-0472">Membrane</keyword>
<dbReference type="GO" id="GO:0015205">
    <property type="term" value="F:nucleobase transmembrane transporter activity"/>
    <property type="evidence" value="ECO:0007669"/>
    <property type="project" value="TreeGrafter"/>
</dbReference>
<dbReference type="InterPro" id="IPR045225">
    <property type="entry name" value="Uracil/uridine/allantoin_perm"/>
</dbReference>
<evidence type="ECO:0000313" key="8">
    <source>
        <dbReference type="EMBL" id="MBG6084639.1"/>
    </source>
</evidence>
<evidence type="ECO:0000256" key="6">
    <source>
        <dbReference type="SAM" id="MobiDB-lite"/>
    </source>
</evidence>
<accession>A0A931D942</accession>
<feature type="transmembrane region" description="Helical" evidence="7">
    <location>
        <begin position="298"/>
        <end position="320"/>
    </location>
</feature>
<dbReference type="Proteomes" id="UP000625033">
    <property type="component" value="Unassembled WGS sequence"/>
</dbReference>
<feature type="transmembrane region" description="Helical" evidence="7">
    <location>
        <begin position="340"/>
        <end position="370"/>
    </location>
</feature>
<dbReference type="EMBL" id="JADOTZ010000001">
    <property type="protein sequence ID" value="MBG6084639.1"/>
    <property type="molecule type" value="Genomic_DNA"/>
</dbReference>
<feature type="region of interest" description="Disordered" evidence="6">
    <location>
        <begin position="1"/>
        <end position="50"/>
    </location>
</feature>
<organism evidence="8 9">
    <name type="scientific">Zhihengliuella flava</name>
    <dbReference type="NCBI Taxonomy" id="1285193"/>
    <lineage>
        <taxon>Bacteria</taxon>
        <taxon>Bacillati</taxon>
        <taxon>Actinomycetota</taxon>
        <taxon>Actinomycetes</taxon>
        <taxon>Micrococcales</taxon>
        <taxon>Micrococcaceae</taxon>
        <taxon>Zhihengliuella</taxon>
    </lineage>
</organism>
<dbReference type="AlphaFoldDB" id="A0A931D942"/>
<feature type="transmembrane region" description="Helical" evidence="7">
    <location>
        <begin position="406"/>
        <end position="431"/>
    </location>
</feature>
<keyword evidence="3 7" id="KW-0812">Transmembrane</keyword>
<name>A0A931D942_9MICC</name>
<feature type="transmembrane region" description="Helical" evidence="7">
    <location>
        <begin position="485"/>
        <end position="502"/>
    </location>
</feature>
<evidence type="ECO:0000256" key="2">
    <source>
        <dbReference type="ARBA" id="ARBA00008974"/>
    </source>
</evidence>
<dbReference type="PANTHER" id="PTHR30618">
    <property type="entry name" value="NCS1 FAMILY PURINE/PYRIMIDINE TRANSPORTER"/>
    <property type="match status" value="1"/>
</dbReference>
<comment type="similarity">
    <text evidence="2">Belongs to the purine-cytosine permease (2.A.39) family.</text>
</comment>
<comment type="caution">
    <text evidence="8">The sequence shown here is derived from an EMBL/GenBank/DDBJ whole genome shotgun (WGS) entry which is preliminary data.</text>
</comment>
<dbReference type="GO" id="GO:0005886">
    <property type="term" value="C:plasma membrane"/>
    <property type="evidence" value="ECO:0007669"/>
    <property type="project" value="TreeGrafter"/>
</dbReference>
<dbReference type="PANTHER" id="PTHR30618:SF6">
    <property type="entry name" value="NCS1 FAMILY NUCLEOBASE:CATION SYMPORTER-1"/>
    <property type="match status" value="1"/>
</dbReference>
<dbReference type="RefSeq" id="WP_408065761.1">
    <property type="nucleotide sequence ID" value="NZ_JADOTZ010000001.1"/>
</dbReference>
<evidence type="ECO:0000256" key="3">
    <source>
        <dbReference type="ARBA" id="ARBA00022692"/>
    </source>
</evidence>
<keyword evidence="4 7" id="KW-1133">Transmembrane helix</keyword>
<gene>
    <name evidence="8" type="ORF">IW252_001406</name>
</gene>
<protein>
    <submittedName>
        <fullName evidence="8">NCS1 family nucleobase:cation symporter-1</fullName>
    </submittedName>
</protein>
<evidence type="ECO:0000256" key="4">
    <source>
        <dbReference type="ARBA" id="ARBA00022989"/>
    </source>
</evidence>